<evidence type="ECO:0000313" key="1">
    <source>
        <dbReference type="EMBL" id="CAB1457624.1"/>
    </source>
</evidence>
<gene>
    <name evidence="1" type="ORF">PLEPLA_LOCUS45448</name>
</gene>
<organism evidence="1 2">
    <name type="scientific">Pleuronectes platessa</name>
    <name type="common">European plaice</name>
    <dbReference type="NCBI Taxonomy" id="8262"/>
    <lineage>
        <taxon>Eukaryota</taxon>
        <taxon>Metazoa</taxon>
        <taxon>Chordata</taxon>
        <taxon>Craniata</taxon>
        <taxon>Vertebrata</taxon>
        <taxon>Euteleostomi</taxon>
        <taxon>Actinopterygii</taxon>
        <taxon>Neopterygii</taxon>
        <taxon>Teleostei</taxon>
        <taxon>Neoteleostei</taxon>
        <taxon>Acanthomorphata</taxon>
        <taxon>Carangaria</taxon>
        <taxon>Pleuronectiformes</taxon>
        <taxon>Pleuronectoidei</taxon>
        <taxon>Pleuronectidae</taxon>
        <taxon>Pleuronectes</taxon>
    </lineage>
</organism>
<dbReference type="Proteomes" id="UP001153269">
    <property type="component" value="Unassembled WGS sequence"/>
</dbReference>
<name>A0A9N7VV98_PLEPL</name>
<proteinExistence type="predicted"/>
<dbReference type="EMBL" id="CADEAL010004350">
    <property type="protein sequence ID" value="CAB1457624.1"/>
    <property type="molecule type" value="Genomic_DNA"/>
</dbReference>
<sequence length="102" mass="11127">MSLPLWYQVCMSARRHSALMIADPCVISHTPGPDDIWHLTDRWLRKVTANSCTDIGLLVAHALQRAKSPGAGRLVFVLKPSEVSSVSGWTQDGAYQAASPLL</sequence>
<keyword evidence="2" id="KW-1185">Reference proteome</keyword>
<comment type="caution">
    <text evidence="1">The sequence shown here is derived from an EMBL/GenBank/DDBJ whole genome shotgun (WGS) entry which is preliminary data.</text>
</comment>
<accession>A0A9N7VV98</accession>
<evidence type="ECO:0000313" key="2">
    <source>
        <dbReference type="Proteomes" id="UP001153269"/>
    </source>
</evidence>
<reference evidence="1" key="1">
    <citation type="submission" date="2020-03" db="EMBL/GenBank/DDBJ databases">
        <authorList>
            <person name="Weist P."/>
        </authorList>
    </citation>
    <scope>NUCLEOTIDE SEQUENCE</scope>
</reference>
<dbReference type="AlphaFoldDB" id="A0A9N7VV98"/>
<protein>
    <submittedName>
        <fullName evidence="1">Uncharacterized protein</fullName>
    </submittedName>
</protein>